<feature type="domain" description="FDX-ACB" evidence="18">
    <location>
        <begin position="710"/>
        <end position="803"/>
    </location>
</feature>
<evidence type="ECO:0000256" key="2">
    <source>
        <dbReference type="ARBA" id="ARBA00008653"/>
    </source>
</evidence>
<dbReference type="PANTHER" id="PTHR10947">
    <property type="entry name" value="PHENYLALANYL-TRNA SYNTHETASE BETA CHAIN AND LEUCINE-RICH REPEAT-CONTAINING PROTEIN 47"/>
    <property type="match status" value="1"/>
</dbReference>
<dbReference type="EMBL" id="JQCE01000004">
    <property type="protein sequence ID" value="KRO18541.1"/>
    <property type="molecule type" value="Genomic_DNA"/>
</dbReference>
<dbReference type="InterPro" id="IPR020825">
    <property type="entry name" value="Phe-tRNA_synthase-like_B3/B4"/>
</dbReference>
<dbReference type="Gene3D" id="3.30.70.380">
    <property type="entry name" value="Ferrodoxin-fold anticodon-binding domain"/>
    <property type="match status" value="1"/>
</dbReference>
<dbReference type="SMART" id="SM00873">
    <property type="entry name" value="B3_4"/>
    <property type="match status" value="1"/>
</dbReference>
<feature type="binding site" evidence="15">
    <location>
        <position position="461"/>
    </location>
    <ligand>
        <name>Mg(2+)</name>
        <dbReference type="ChEBI" id="CHEBI:18420"/>
        <note>shared with alpha subunit</note>
    </ligand>
</feature>
<dbReference type="InterPro" id="IPR009061">
    <property type="entry name" value="DNA-bd_dom_put_sf"/>
</dbReference>
<feature type="binding site" evidence="15">
    <location>
        <position position="467"/>
    </location>
    <ligand>
        <name>Mg(2+)</name>
        <dbReference type="ChEBI" id="CHEBI:18420"/>
        <note>shared with alpha subunit</note>
    </ligand>
</feature>
<dbReference type="GO" id="GO:0005524">
    <property type="term" value="F:ATP binding"/>
    <property type="evidence" value="ECO:0007669"/>
    <property type="project" value="UniProtKB-UniRule"/>
</dbReference>
<protein>
    <recommendedName>
        <fullName evidence="15">Phenylalanine--tRNA ligase beta subunit</fullName>
        <ecNumber evidence="15">6.1.1.20</ecNumber>
    </recommendedName>
    <alternativeName>
        <fullName evidence="15">Phenylalanyl-tRNA synthetase beta subunit</fullName>
        <shortName evidence="15">PheRS</shortName>
    </alternativeName>
</protein>
<dbReference type="FunFam" id="3.30.56.10:FF:000002">
    <property type="entry name" value="Phenylalanine--tRNA ligase beta subunit"/>
    <property type="match status" value="1"/>
</dbReference>
<accession>A0A0R2N3C0</accession>
<keyword evidence="9 15" id="KW-0067">ATP-binding</keyword>
<dbReference type="InterPro" id="IPR005147">
    <property type="entry name" value="tRNA_synthase_B5-dom"/>
</dbReference>
<dbReference type="PROSITE" id="PS51483">
    <property type="entry name" value="B5"/>
    <property type="match status" value="1"/>
</dbReference>
<dbReference type="SMART" id="SM00874">
    <property type="entry name" value="B5"/>
    <property type="match status" value="1"/>
</dbReference>
<dbReference type="CDD" id="cd02796">
    <property type="entry name" value="tRNA_bind_bactPheRS"/>
    <property type="match status" value="1"/>
</dbReference>
<dbReference type="AlphaFoldDB" id="A0A0R2N3C0"/>
<dbReference type="Pfam" id="PF17759">
    <property type="entry name" value="tRNA_synthFbeta"/>
    <property type="match status" value="1"/>
</dbReference>
<evidence type="ECO:0000256" key="11">
    <source>
        <dbReference type="ARBA" id="ARBA00022884"/>
    </source>
</evidence>
<keyword evidence="21" id="KW-1185">Reference proteome</keyword>
<dbReference type="InterPro" id="IPR045060">
    <property type="entry name" value="Phe-tRNA-ligase_IIc_bsu"/>
</dbReference>
<dbReference type="GO" id="GO:0016740">
    <property type="term" value="F:transferase activity"/>
    <property type="evidence" value="ECO:0007669"/>
    <property type="project" value="UniProtKB-ARBA"/>
</dbReference>
<dbReference type="InterPro" id="IPR012340">
    <property type="entry name" value="NA-bd_OB-fold"/>
</dbReference>
<dbReference type="InterPro" id="IPR033714">
    <property type="entry name" value="tRNA_bind_bactPheRS"/>
</dbReference>
<dbReference type="NCBIfam" id="NF045760">
    <property type="entry name" value="YtpR"/>
    <property type="match status" value="1"/>
</dbReference>
<dbReference type="Pfam" id="PF03484">
    <property type="entry name" value="B5"/>
    <property type="match status" value="1"/>
</dbReference>
<dbReference type="PATRIC" id="fig|1293598.4.peg.866"/>
<name>A0A0R2N3C0_9LACO</name>
<comment type="cofactor">
    <cofactor evidence="15">
        <name>Mg(2+)</name>
        <dbReference type="ChEBI" id="CHEBI:18420"/>
    </cofactor>
    <text evidence="15">Binds 2 magnesium ions per tetramer.</text>
</comment>
<evidence type="ECO:0000256" key="5">
    <source>
        <dbReference type="ARBA" id="ARBA00022555"/>
    </source>
</evidence>
<evidence type="ECO:0000256" key="16">
    <source>
        <dbReference type="PROSITE-ProRule" id="PRU00209"/>
    </source>
</evidence>
<proteinExistence type="inferred from homology"/>
<comment type="caution">
    <text evidence="20">The sequence shown here is derived from an EMBL/GenBank/DDBJ whole genome shotgun (WGS) entry which is preliminary data.</text>
</comment>
<dbReference type="SUPFAM" id="SSF55681">
    <property type="entry name" value="Class II aaRS and biotin synthetases"/>
    <property type="match status" value="1"/>
</dbReference>
<dbReference type="Gene3D" id="3.30.930.10">
    <property type="entry name" value="Bira Bifunctional Protein, Domain 2"/>
    <property type="match status" value="1"/>
</dbReference>
<dbReference type="PANTHER" id="PTHR10947:SF0">
    <property type="entry name" value="PHENYLALANINE--TRNA LIGASE BETA SUBUNIT"/>
    <property type="match status" value="1"/>
</dbReference>
<evidence type="ECO:0000256" key="9">
    <source>
        <dbReference type="ARBA" id="ARBA00022840"/>
    </source>
</evidence>
<dbReference type="InterPro" id="IPR004532">
    <property type="entry name" value="Phe-tRNA-ligase_IIc_bsu_bact"/>
</dbReference>
<dbReference type="InterPro" id="IPR041616">
    <property type="entry name" value="PheRS_beta_core"/>
</dbReference>
<evidence type="ECO:0000256" key="15">
    <source>
        <dbReference type="HAMAP-Rule" id="MF_00283"/>
    </source>
</evidence>
<keyword evidence="12 15" id="KW-0648">Protein biosynthesis</keyword>
<dbReference type="Gene3D" id="2.40.50.140">
    <property type="entry name" value="Nucleic acid-binding proteins"/>
    <property type="match status" value="1"/>
</dbReference>
<dbReference type="RefSeq" id="WP_054777956.1">
    <property type="nucleotide sequence ID" value="NZ_BBBX01000023.1"/>
</dbReference>
<keyword evidence="4 15" id="KW-0963">Cytoplasm</keyword>
<feature type="domain" description="B5" evidence="19">
    <location>
        <begin position="408"/>
        <end position="483"/>
    </location>
</feature>
<reference evidence="20 21" key="1">
    <citation type="journal article" date="2015" name="Genome Announc.">
        <title>Expanding the biotechnology potential of lactobacilli through comparative genomics of 213 strains and associated genera.</title>
        <authorList>
            <person name="Sun Z."/>
            <person name="Harris H.M."/>
            <person name="McCann A."/>
            <person name="Guo C."/>
            <person name="Argimon S."/>
            <person name="Zhang W."/>
            <person name="Yang X."/>
            <person name="Jeffery I.B."/>
            <person name="Cooney J.C."/>
            <person name="Kagawa T.F."/>
            <person name="Liu W."/>
            <person name="Song Y."/>
            <person name="Salvetti E."/>
            <person name="Wrobel A."/>
            <person name="Rasinkangas P."/>
            <person name="Parkhill J."/>
            <person name="Rea M.C."/>
            <person name="O'Sullivan O."/>
            <person name="Ritari J."/>
            <person name="Douillard F.P."/>
            <person name="Paul Ross R."/>
            <person name="Yang R."/>
            <person name="Briner A.E."/>
            <person name="Felis G.E."/>
            <person name="de Vos W.M."/>
            <person name="Barrangou R."/>
            <person name="Klaenhammer T.R."/>
            <person name="Caufield P.W."/>
            <person name="Cui Y."/>
            <person name="Zhang H."/>
            <person name="O'Toole P.W."/>
        </authorList>
    </citation>
    <scope>NUCLEOTIDE SEQUENCE [LARGE SCALE GENOMIC DNA]</scope>
    <source>
        <strain evidence="20 21">DSM 24301</strain>
    </source>
</reference>
<keyword evidence="13 15" id="KW-0030">Aminoacyl-tRNA synthetase</keyword>
<evidence type="ECO:0000313" key="20">
    <source>
        <dbReference type="EMBL" id="KRO18541.1"/>
    </source>
</evidence>
<keyword evidence="8 15" id="KW-0547">Nucleotide-binding</keyword>
<dbReference type="InterPro" id="IPR005121">
    <property type="entry name" value="Fdx_antiC-bd"/>
</dbReference>
<dbReference type="GO" id="GO:0000049">
    <property type="term" value="F:tRNA binding"/>
    <property type="evidence" value="ECO:0007669"/>
    <property type="project" value="UniProtKB-UniRule"/>
</dbReference>
<dbReference type="HAMAP" id="MF_00283">
    <property type="entry name" value="Phe_tRNA_synth_beta1"/>
    <property type="match status" value="1"/>
</dbReference>
<dbReference type="STRING" id="1293598.IV56_GL000818"/>
<evidence type="ECO:0000313" key="21">
    <source>
        <dbReference type="Proteomes" id="UP000050969"/>
    </source>
</evidence>
<dbReference type="NCBIfam" id="TIGR00472">
    <property type="entry name" value="pheT_bact"/>
    <property type="match status" value="1"/>
</dbReference>
<dbReference type="SMART" id="SM00896">
    <property type="entry name" value="FDX-ACB"/>
    <property type="match status" value="1"/>
</dbReference>
<dbReference type="Proteomes" id="UP000050969">
    <property type="component" value="Unassembled WGS sequence"/>
</dbReference>
<evidence type="ECO:0000259" key="19">
    <source>
        <dbReference type="PROSITE" id="PS51483"/>
    </source>
</evidence>
<dbReference type="FunFam" id="2.40.50.140:FF:000045">
    <property type="entry name" value="Phenylalanine--tRNA ligase beta subunit"/>
    <property type="match status" value="1"/>
</dbReference>
<keyword evidence="7 15" id="KW-0479">Metal-binding</keyword>
<dbReference type="Gene3D" id="3.50.40.10">
    <property type="entry name" value="Phenylalanyl-trna Synthetase, Chain B, domain 3"/>
    <property type="match status" value="1"/>
</dbReference>
<dbReference type="InterPro" id="IPR036690">
    <property type="entry name" value="Fdx_antiC-bd_sf"/>
</dbReference>
<keyword evidence="5 16" id="KW-0820">tRNA-binding</keyword>
<evidence type="ECO:0000256" key="6">
    <source>
        <dbReference type="ARBA" id="ARBA00022598"/>
    </source>
</evidence>
<sequence>MDVSYEWLQELVDVPVTPEELADKVSRTGIEVANVHHPDKGLKKIVVGHILSMEPHPDSDHLQVTQVDVGEEEPRQIICGAPNVAAGQTVIVALPGARIADNIKIKKGKIRGVESLGMICALQEIGYPENVVPKAYAKGIYVFNEALKPGSDALAALGMTDAILDFEITPNRADALGMRGVAWEVGATYGNVPHFNDGDVNETGKPVSDYLSAVVDNPEDAPSYQMRVIDNVTIKESPLWLQRRLWNAGIRPTNNVVDVTNLIMLGFGQPLHAFDYDALGSKEIRVRRAQAQEKFTTLDGNEHELDTEDIVITNGQQPVALAGVMGGLNSEVTDGTKTVVLESAKFAPVNVRKTALKYNLRSQASARFEKGIDVASINEALDQAARLIAELSDGDIAQGHISASAIKAEDTIVNITLARINHVLGTDLDVAAITKIFEQLGFGVRVEDGLFSVAVPPRRWDIAIEADLIEEVARIYGYDNLPSTLPTTTLTIGELTPVQARIKRSRQLLEASGLTQAISYGLTSSEKAEWFKLQASEATVLDFPMTEDHKVLRMNLVSGLLDAIAYNVARSEKNVALYEQGRVFLTSTGHTRPTEREYLAGAITGEVIDKTWHETSASVDFYYIKGIVERLLNDFNLVEPVTYQADSSDDRMHPGQTASIYLGSQKIGLVGRLHPAFEREQGLPATFVFEIDLEPLFVADKNAIIAQPAPKYPSMTRDMALMVAESVTNDQIESVIRAHSGKFLQAITLFDVYAGEHIEAGQKSLAYTLTYRRDDQTLTEEEVTEAFTQVTTALVDELNVTIR</sequence>
<evidence type="ECO:0000256" key="14">
    <source>
        <dbReference type="ARBA" id="ARBA00049255"/>
    </source>
</evidence>
<evidence type="ECO:0000256" key="1">
    <source>
        <dbReference type="ARBA" id="ARBA00004496"/>
    </source>
</evidence>
<dbReference type="InterPro" id="IPR005146">
    <property type="entry name" value="B3/B4_tRNA-bd"/>
</dbReference>
<dbReference type="CDD" id="cd00769">
    <property type="entry name" value="PheRS_beta_core"/>
    <property type="match status" value="1"/>
</dbReference>
<organism evidence="20 21">
    <name type="scientific">Lacticaseibacillus saniviri JCM 17471 = DSM 24301</name>
    <dbReference type="NCBI Taxonomy" id="1293598"/>
    <lineage>
        <taxon>Bacteria</taxon>
        <taxon>Bacillati</taxon>
        <taxon>Bacillota</taxon>
        <taxon>Bacilli</taxon>
        <taxon>Lactobacillales</taxon>
        <taxon>Lactobacillaceae</taxon>
        <taxon>Lacticaseibacillus</taxon>
    </lineage>
</organism>
<dbReference type="FunFam" id="3.50.40.10:FF:000001">
    <property type="entry name" value="Phenylalanine--tRNA ligase beta subunit"/>
    <property type="match status" value="1"/>
</dbReference>
<dbReference type="OrthoDB" id="9805455at2"/>
<evidence type="ECO:0000256" key="7">
    <source>
        <dbReference type="ARBA" id="ARBA00022723"/>
    </source>
</evidence>
<evidence type="ECO:0000256" key="12">
    <source>
        <dbReference type="ARBA" id="ARBA00022917"/>
    </source>
</evidence>
<comment type="similarity">
    <text evidence="2 15">Belongs to the phenylalanyl-tRNA synthetase beta subunit family. Type 1 subfamily.</text>
</comment>
<dbReference type="PROSITE" id="PS50886">
    <property type="entry name" value="TRBD"/>
    <property type="match status" value="1"/>
</dbReference>
<evidence type="ECO:0000256" key="13">
    <source>
        <dbReference type="ARBA" id="ARBA00023146"/>
    </source>
</evidence>
<evidence type="ECO:0000256" key="10">
    <source>
        <dbReference type="ARBA" id="ARBA00022842"/>
    </source>
</evidence>
<keyword evidence="10 15" id="KW-0460">Magnesium</keyword>
<feature type="binding site" evidence="15">
    <location>
        <position position="471"/>
    </location>
    <ligand>
        <name>Mg(2+)</name>
        <dbReference type="ChEBI" id="CHEBI:18420"/>
        <note>shared with alpha subunit</note>
    </ligand>
</feature>
<comment type="subcellular location">
    <subcellularLocation>
        <location evidence="1 15">Cytoplasm</location>
    </subcellularLocation>
</comment>
<comment type="subunit">
    <text evidence="3 15">Tetramer of two alpha and two beta subunits.</text>
</comment>
<feature type="domain" description="TRNA-binding" evidence="17">
    <location>
        <begin position="39"/>
        <end position="154"/>
    </location>
</feature>
<dbReference type="Pfam" id="PF03483">
    <property type="entry name" value="B3_4"/>
    <property type="match status" value="1"/>
</dbReference>
<dbReference type="GO" id="GO:0000287">
    <property type="term" value="F:magnesium ion binding"/>
    <property type="evidence" value="ECO:0007669"/>
    <property type="project" value="UniProtKB-UniRule"/>
</dbReference>
<dbReference type="FunFam" id="3.30.70.380:FF:000001">
    <property type="entry name" value="Phenylalanine--tRNA ligase beta subunit"/>
    <property type="match status" value="1"/>
</dbReference>
<gene>
    <name evidence="15" type="primary">pheT</name>
    <name evidence="20" type="ORF">IV56_GL000818</name>
</gene>
<comment type="catalytic activity">
    <reaction evidence="14 15">
        <text>tRNA(Phe) + L-phenylalanine + ATP = L-phenylalanyl-tRNA(Phe) + AMP + diphosphate + H(+)</text>
        <dbReference type="Rhea" id="RHEA:19413"/>
        <dbReference type="Rhea" id="RHEA-COMP:9668"/>
        <dbReference type="Rhea" id="RHEA-COMP:9699"/>
        <dbReference type="ChEBI" id="CHEBI:15378"/>
        <dbReference type="ChEBI" id="CHEBI:30616"/>
        <dbReference type="ChEBI" id="CHEBI:33019"/>
        <dbReference type="ChEBI" id="CHEBI:58095"/>
        <dbReference type="ChEBI" id="CHEBI:78442"/>
        <dbReference type="ChEBI" id="CHEBI:78531"/>
        <dbReference type="ChEBI" id="CHEBI:456215"/>
        <dbReference type="EC" id="6.1.1.20"/>
    </reaction>
</comment>
<dbReference type="EC" id="6.1.1.20" evidence="15"/>
<dbReference type="SUPFAM" id="SSF56037">
    <property type="entry name" value="PheT/TilS domain"/>
    <property type="match status" value="1"/>
</dbReference>
<dbReference type="SUPFAM" id="SSF50249">
    <property type="entry name" value="Nucleic acid-binding proteins"/>
    <property type="match status" value="1"/>
</dbReference>
<evidence type="ECO:0000256" key="3">
    <source>
        <dbReference type="ARBA" id="ARBA00011209"/>
    </source>
</evidence>
<keyword evidence="11 16" id="KW-0694">RNA-binding</keyword>
<dbReference type="GO" id="GO:0140096">
    <property type="term" value="F:catalytic activity, acting on a protein"/>
    <property type="evidence" value="ECO:0007669"/>
    <property type="project" value="UniProtKB-ARBA"/>
</dbReference>
<dbReference type="SUPFAM" id="SSF54991">
    <property type="entry name" value="Anticodon-binding domain of PheRS"/>
    <property type="match status" value="1"/>
</dbReference>
<dbReference type="GO" id="GO:0006432">
    <property type="term" value="P:phenylalanyl-tRNA aminoacylation"/>
    <property type="evidence" value="ECO:0007669"/>
    <property type="project" value="UniProtKB-UniRule"/>
</dbReference>
<evidence type="ECO:0000256" key="8">
    <source>
        <dbReference type="ARBA" id="ARBA00022741"/>
    </source>
</evidence>
<evidence type="ECO:0000259" key="17">
    <source>
        <dbReference type="PROSITE" id="PS50886"/>
    </source>
</evidence>
<dbReference type="Pfam" id="PF03147">
    <property type="entry name" value="FDX-ACB"/>
    <property type="match status" value="1"/>
</dbReference>
<dbReference type="InterPro" id="IPR045864">
    <property type="entry name" value="aa-tRNA-synth_II/BPL/LPL"/>
</dbReference>
<keyword evidence="6 15" id="KW-0436">Ligase</keyword>
<dbReference type="Pfam" id="PF01588">
    <property type="entry name" value="tRNA_bind"/>
    <property type="match status" value="1"/>
</dbReference>
<dbReference type="GO" id="GO:0009328">
    <property type="term" value="C:phenylalanine-tRNA ligase complex"/>
    <property type="evidence" value="ECO:0007669"/>
    <property type="project" value="TreeGrafter"/>
</dbReference>
<evidence type="ECO:0000256" key="4">
    <source>
        <dbReference type="ARBA" id="ARBA00022490"/>
    </source>
</evidence>
<evidence type="ECO:0000259" key="18">
    <source>
        <dbReference type="PROSITE" id="PS51447"/>
    </source>
</evidence>
<dbReference type="PROSITE" id="PS51447">
    <property type="entry name" value="FDX_ACB"/>
    <property type="match status" value="1"/>
</dbReference>
<dbReference type="InterPro" id="IPR002547">
    <property type="entry name" value="tRNA-bd_dom"/>
</dbReference>
<dbReference type="GO" id="GO:0004826">
    <property type="term" value="F:phenylalanine-tRNA ligase activity"/>
    <property type="evidence" value="ECO:0007669"/>
    <property type="project" value="UniProtKB-UniRule"/>
</dbReference>
<dbReference type="Gene3D" id="3.30.56.10">
    <property type="match status" value="2"/>
</dbReference>
<dbReference type="FunFam" id="3.30.930.10:FF:000022">
    <property type="entry name" value="Phenylalanine--tRNA ligase beta subunit"/>
    <property type="match status" value="1"/>
</dbReference>
<feature type="binding site" evidence="15">
    <location>
        <position position="470"/>
    </location>
    <ligand>
        <name>Mg(2+)</name>
        <dbReference type="ChEBI" id="CHEBI:18420"/>
        <note>shared with alpha subunit</note>
    </ligand>
</feature>
<dbReference type="SUPFAM" id="SSF46955">
    <property type="entry name" value="Putative DNA-binding domain"/>
    <property type="match status" value="1"/>
</dbReference>